<dbReference type="AlphaFoldDB" id="Q607N3"/>
<feature type="region of interest" description="Disordered" evidence="1">
    <location>
        <begin position="217"/>
        <end position="264"/>
    </location>
</feature>
<accession>Q607N3</accession>
<feature type="compositionally biased region" description="Low complexity" evidence="1">
    <location>
        <begin position="235"/>
        <end position="252"/>
    </location>
</feature>
<feature type="compositionally biased region" description="Polar residues" evidence="1">
    <location>
        <begin position="284"/>
        <end position="294"/>
    </location>
</feature>
<name>Q607N3_METCA</name>
<feature type="region of interest" description="Disordered" evidence="1">
    <location>
        <begin position="278"/>
        <end position="321"/>
    </location>
</feature>
<dbReference type="Proteomes" id="UP000006821">
    <property type="component" value="Chromosome"/>
</dbReference>
<proteinExistence type="predicted"/>
<gene>
    <name evidence="2" type="ordered locus">MCA1726</name>
</gene>
<protein>
    <submittedName>
        <fullName evidence="2">Uncharacterized protein</fullName>
    </submittedName>
</protein>
<dbReference type="EMBL" id="AE017282">
    <property type="protein sequence ID" value="AAU92006.1"/>
    <property type="molecule type" value="Genomic_DNA"/>
</dbReference>
<evidence type="ECO:0000313" key="2">
    <source>
        <dbReference type="EMBL" id="AAU92006.1"/>
    </source>
</evidence>
<sequence>MGFMGVSETEGKGSLRFFAGAEQPIYRPQGQQSRGQGTDGCGTDIRIENDELARQRDQGDQYHRLDLNDAAAAQGRPQDGMLEFHRDQQGHDHAEQFLKHRMIERFENPAGDQHGDGANELIERDDDDHRDHVRQNDCNHLLETLIEIHQTPFFGKGRTSFHTGDFRVIHHRFFSCFDTDYSMPRTDAPACGNRDNRPFAPVPMAGRRASVAMRRARPILRQSVSPARRKRDRSLSVSSSRSRMRAATSRLVSKSRLRRSRRRHRWISAAAKRQAVASAPCGVNTPSSTSSAIQSIPAPQAKASSSRDNTPSSPIQTPTPATMILLLMA</sequence>
<feature type="compositionally biased region" description="Basic residues" evidence="1">
    <location>
        <begin position="253"/>
        <end position="264"/>
    </location>
</feature>
<evidence type="ECO:0000256" key="1">
    <source>
        <dbReference type="SAM" id="MobiDB-lite"/>
    </source>
</evidence>
<dbReference type="KEGG" id="mca:MCA1726"/>
<dbReference type="STRING" id="243233.MCA1726"/>
<feature type="compositionally biased region" description="Polar residues" evidence="1">
    <location>
        <begin position="302"/>
        <end position="320"/>
    </location>
</feature>
<dbReference type="HOGENOM" id="CLU_844146_0_0_6"/>
<evidence type="ECO:0000313" key="3">
    <source>
        <dbReference type="Proteomes" id="UP000006821"/>
    </source>
</evidence>
<organism evidence="2 3">
    <name type="scientific">Methylococcus capsulatus (strain ATCC 33009 / NCIMB 11132 / Bath)</name>
    <dbReference type="NCBI Taxonomy" id="243233"/>
    <lineage>
        <taxon>Bacteria</taxon>
        <taxon>Pseudomonadati</taxon>
        <taxon>Pseudomonadota</taxon>
        <taxon>Gammaproteobacteria</taxon>
        <taxon>Methylococcales</taxon>
        <taxon>Methylococcaceae</taxon>
        <taxon>Methylococcus</taxon>
    </lineage>
</organism>
<reference evidence="2 3" key="1">
    <citation type="journal article" date="2004" name="PLoS Biol.">
        <title>Genomic insights into methanotrophy: the complete genome sequence of Methylococcus capsulatus (Bath).</title>
        <authorList>
            <person name="Ward N.L."/>
            <person name="Larsen O."/>
            <person name="Sakwa J."/>
            <person name="Bruseth L."/>
            <person name="Khouri H.M."/>
            <person name="Durkin A.S."/>
            <person name="Dimitrov G."/>
            <person name="Jiang L."/>
            <person name="Scanlan D."/>
            <person name="Kang K.H."/>
            <person name="Lewis M.R."/>
            <person name="Nelson K.E."/>
            <person name="Methe B.A."/>
            <person name="Wu M."/>
            <person name="Heidelberg J.F."/>
            <person name="Paulsen I.T."/>
            <person name="Fouts D.E."/>
            <person name="Ravel J."/>
            <person name="Tettelin H."/>
            <person name="Ren Q."/>
            <person name="Read T.D."/>
            <person name="DeBoy R.T."/>
            <person name="Seshadri R."/>
            <person name="Salzberg S.L."/>
            <person name="Jensen H.B."/>
            <person name="Birkeland N.K."/>
            <person name="Nelson W.C."/>
            <person name="Dodson R.J."/>
            <person name="Grindhaug S.H."/>
            <person name="Holt I.E."/>
            <person name="Eidhammer I."/>
            <person name="Jonasen I."/>
            <person name="Vanaken S."/>
            <person name="Utterback T.R."/>
            <person name="Feldblyum T.V."/>
            <person name="Fraser C.M."/>
            <person name="Lillehaug J.R."/>
            <person name="Eisen J.A."/>
        </authorList>
    </citation>
    <scope>NUCLEOTIDE SEQUENCE [LARGE SCALE GENOMIC DNA]</scope>
    <source>
        <strain evidence="3">ATCC 33009 / NCIMB 11132 / Bath</strain>
    </source>
</reference>